<dbReference type="Gene3D" id="3.40.1400.10">
    <property type="entry name" value="Sugar-phosphate isomerase, RpiB/LacA/LacB"/>
    <property type="match status" value="1"/>
</dbReference>
<gene>
    <name evidence="1" type="ORF">METZ01_LOCUS96067</name>
</gene>
<dbReference type="PIRSF" id="PIRSF005384">
    <property type="entry name" value="RpiB_LacA_B"/>
    <property type="match status" value="1"/>
</dbReference>
<reference evidence="1" key="1">
    <citation type="submission" date="2018-05" db="EMBL/GenBank/DDBJ databases">
        <authorList>
            <person name="Lanie J.A."/>
            <person name="Ng W.-L."/>
            <person name="Kazmierczak K.M."/>
            <person name="Andrzejewski T.M."/>
            <person name="Davidsen T.M."/>
            <person name="Wayne K.J."/>
            <person name="Tettelin H."/>
            <person name="Glass J.I."/>
            <person name="Rusch D."/>
            <person name="Podicherti R."/>
            <person name="Tsui H.-C.T."/>
            <person name="Winkler M.E."/>
        </authorList>
    </citation>
    <scope>NUCLEOTIDE SEQUENCE</scope>
</reference>
<dbReference type="SUPFAM" id="SSF89623">
    <property type="entry name" value="Ribose/Galactose isomerase RpiB/AlsB"/>
    <property type="match status" value="1"/>
</dbReference>
<dbReference type="PANTHER" id="PTHR30345:SF0">
    <property type="entry name" value="DNA DAMAGE-REPAIR_TOLERATION PROTEIN DRT102"/>
    <property type="match status" value="1"/>
</dbReference>
<evidence type="ECO:0008006" key="2">
    <source>
        <dbReference type="Google" id="ProtNLM"/>
    </source>
</evidence>
<dbReference type="EMBL" id="UINC01009646">
    <property type="protein sequence ID" value="SVA43213.1"/>
    <property type="molecule type" value="Genomic_DNA"/>
</dbReference>
<name>A0A381VUH7_9ZZZZ</name>
<dbReference type="GO" id="GO:0004751">
    <property type="term" value="F:ribose-5-phosphate isomerase activity"/>
    <property type="evidence" value="ECO:0007669"/>
    <property type="project" value="TreeGrafter"/>
</dbReference>
<dbReference type="GO" id="GO:0019316">
    <property type="term" value="P:D-allose catabolic process"/>
    <property type="evidence" value="ECO:0007669"/>
    <property type="project" value="TreeGrafter"/>
</dbReference>
<dbReference type="AlphaFoldDB" id="A0A381VUH7"/>
<sequence length="134" mass="15074">MDLKNAIKEYLLDKGHDITDHGANEYDALDDYPDFIFPCARAVAADTESRGIILGGSGQGEAMAANRIKGCRAAVFYNGPEEIVKLSREHNNANILSLGARFMSQEEIYDVIEMWLEEPFEGGRHQRRIEKLDK</sequence>
<dbReference type="NCBIfam" id="TIGR00689">
    <property type="entry name" value="rpiB_lacA_lacB"/>
    <property type="match status" value="1"/>
</dbReference>
<dbReference type="InterPro" id="IPR036569">
    <property type="entry name" value="RpiB_LacA_LacB_sf"/>
</dbReference>
<evidence type="ECO:0000313" key="1">
    <source>
        <dbReference type="EMBL" id="SVA43213.1"/>
    </source>
</evidence>
<proteinExistence type="predicted"/>
<dbReference type="NCBIfam" id="NF004051">
    <property type="entry name" value="PRK05571.1"/>
    <property type="match status" value="1"/>
</dbReference>
<protein>
    <recommendedName>
        <fullName evidence="2">Ribose-5-phosphate isomerase B</fullName>
    </recommendedName>
</protein>
<organism evidence="1">
    <name type="scientific">marine metagenome</name>
    <dbReference type="NCBI Taxonomy" id="408172"/>
    <lineage>
        <taxon>unclassified sequences</taxon>
        <taxon>metagenomes</taxon>
        <taxon>ecological metagenomes</taxon>
    </lineage>
</organism>
<dbReference type="Pfam" id="PF02502">
    <property type="entry name" value="LacAB_rpiB"/>
    <property type="match status" value="1"/>
</dbReference>
<accession>A0A381VUH7</accession>
<dbReference type="PANTHER" id="PTHR30345">
    <property type="entry name" value="RIBOSE-5-PHOSPHATE ISOMERASE B"/>
    <property type="match status" value="1"/>
</dbReference>
<dbReference type="GO" id="GO:0009052">
    <property type="term" value="P:pentose-phosphate shunt, non-oxidative branch"/>
    <property type="evidence" value="ECO:0007669"/>
    <property type="project" value="TreeGrafter"/>
</dbReference>
<dbReference type="InterPro" id="IPR003500">
    <property type="entry name" value="RpiB_LacA_LacB"/>
</dbReference>